<evidence type="ECO:0000256" key="1">
    <source>
        <dbReference type="ARBA" id="ARBA00010834"/>
    </source>
</evidence>
<accession>A0A6J4IPH7</accession>
<dbReference type="NCBIfam" id="TIGR04560">
    <property type="entry name" value="ribo_THX"/>
    <property type="match status" value="1"/>
</dbReference>
<feature type="compositionally biased region" description="Basic residues" evidence="4">
    <location>
        <begin position="22"/>
        <end position="31"/>
    </location>
</feature>
<gene>
    <name evidence="5" type="ORF">AVDCRST_MAG95-2123</name>
</gene>
<proteinExistence type="inferred from homology"/>
<evidence type="ECO:0000256" key="2">
    <source>
        <dbReference type="ARBA" id="ARBA00022980"/>
    </source>
</evidence>
<protein>
    <submittedName>
        <fullName evidence="5">Uncharacterized protein</fullName>
    </submittedName>
</protein>
<dbReference type="AlphaFoldDB" id="A0A6J4IPH7"/>
<dbReference type="InterPro" id="IPR030826">
    <property type="entry name" value="Ribosomal_bTHX/bTHXc/bTHXm"/>
</dbReference>
<evidence type="ECO:0000313" key="5">
    <source>
        <dbReference type="EMBL" id="CAA9256443.1"/>
    </source>
</evidence>
<feature type="region of interest" description="Disordered" evidence="4">
    <location>
        <begin position="1"/>
        <end position="34"/>
    </location>
</feature>
<dbReference type="GO" id="GO:0005840">
    <property type="term" value="C:ribosome"/>
    <property type="evidence" value="ECO:0007669"/>
    <property type="project" value="UniProtKB-KW"/>
</dbReference>
<dbReference type="InterPro" id="IPR031414">
    <property type="entry name" value="Ribosomal_bTHX"/>
</dbReference>
<sequence>MGKGDIKTKKGKISNGTFGNSRPHKAGKKAPKKETGIIEKIVDKVVDKVKDIIK</sequence>
<dbReference type="GO" id="GO:1990904">
    <property type="term" value="C:ribonucleoprotein complex"/>
    <property type="evidence" value="ECO:0007669"/>
    <property type="project" value="UniProtKB-KW"/>
</dbReference>
<keyword evidence="3" id="KW-0687">Ribonucleoprotein</keyword>
<keyword evidence="2" id="KW-0689">Ribosomal protein</keyword>
<reference evidence="5" key="1">
    <citation type="submission" date="2020-02" db="EMBL/GenBank/DDBJ databases">
        <authorList>
            <person name="Meier V. D."/>
        </authorList>
    </citation>
    <scope>NUCLEOTIDE SEQUENCE</scope>
    <source>
        <strain evidence="5">AVDCRST_MAG95</strain>
    </source>
</reference>
<dbReference type="EMBL" id="CADCTJ010000665">
    <property type="protein sequence ID" value="CAA9256443.1"/>
    <property type="molecule type" value="Genomic_DNA"/>
</dbReference>
<name>A0A6J4IPH7_9BACT</name>
<organism evidence="5">
    <name type="scientific">uncultured Adhaeribacter sp</name>
    <dbReference type="NCBI Taxonomy" id="448109"/>
    <lineage>
        <taxon>Bacteria</taxon>
        <taxon>Pseudomonadati</taxon>
        <taxon>Bacteroidota</taxon>
        <taxon>Cytophagia</taxon>
        <taxon>Cytophagales</taxon>
        <taxon>Hymenobacteraceae</taxon>
        <taxon>Adhaeribacter</taxon>
        <taxon>environmental samples</taxon>
    </lineage>
</organism>
<evidence type="ECO:0000256" key="4">
    <source>
        <dbReference type="SAM" id="MobiDB-lite"/>
    </source>
</evidence>
<dbReference type="Pfam" id="PF17070">
    <property type="entry name" value="Thx"/>
    <property type="match status" value="1"/>
</dbReference>
<evidence type="ECO:0000256" key="3">
    <source>
        <dbReference type="ARBA" id="ARBA00023274"/>
    </source>
</evidence>
<comment type="similarity">
    <text evidence="1">Belongs to the bacterial ribosomal protein bTHX family.</text>
</comment>